<dbReference type="EMBL" id="AP019860">
    <property type="protein sequence ID" value="BBM82798.1"/>
    <property type="molecule type" value="Genomic_DNA"/>
</dbReference>
<dbReference type="KEGG" id="uam:UABAM_01141"/>
<proteinExistence type="predicted"/>
<keyword evidence="2" id="KW-1185">Reference proteome</keyword>
<gene>
    <name evidence="1" type="ORF">UABAM_01141</name>
</gene>
<evidence type="ECO:0000313" key="1">
    <source>
        <dbReference type="EMBL" id="BBM82798.1"/>
    </source>
</evidence>
<dbReference type="AlphaFoldDB" id="A0A5S9IJ44"/>
<accession>A0A5S9IJ44</accession>
<name>A0A5S9IJ44_UABAM</name>
<protein>
    <submittedName>
        <fullName evidence="1">Uncharacterized protein</fullName>
    </submittedName>
</protein>
<organism evidence="1 2">
    <name type="scientific">Uabimicrobium amorphum</name>
    <dbReference type="NCBI Taxonomy" id="2596890"/>
    <lineage>
        <taxon>Bacteria</taxon>
        <taxon>Pseudomonadati</taxon>
        <taxon>Planctomycetota</taxon>
        <taxon>Candidatus Uabimicrobiia</taxon>
        <taxon>Candidatus Uabimicrobiales</taxon>
        <taxon>Candidatus Uabimicrobiaceae</taxon>
        <taxon>Candidatus Uabimicrobium</taxon>
    </lineage>
</organism>
<reference evidence="1 2" key="1">
    <citation type="submission" date="2019-08" db="EMBL/GenBank/DDBJ databases">
        <title>Complete genome sequence of Candidatus Uab amorphum.</title>
        <authorList>
            <person name="Shiratori T."/>
            <person name="Suzuki S."/>
            <person name="Kakizawa Y."/>
            <person name="Ishida K."/>
        </authorList>
    </citation>
    <scope>NUCLEOTIDE SEQUENCE [LARGE SCALE GENOMIC DNA]</scope>
    <source>
        <strain evidence="1 2">SRT547</strain>
    </source>
</reference>
<dbReference type="Proteomes" id="UP000326354">
    <property type="component" value="Chromosome"/>
</dbReference>
<sequence>MPQYQGKRNLYEVGDIILKVLGSHILRAASLQNPI</sequence>
<evidence type="ECO:0000313" key="2">
    <source>
        <dbReference type="Proteomes" id="UP000326354"/>
    </source>
</evidence>